<protein>
    <submittedName>
        <fullName evidence="9">PTS sugar transporter subunit IIB</fullName>
    </submittedName>
</protein>
<evidence type="ECO:0000256" key="1">
    <source>
        <dbReference type="ARBA" id="ARBA00004496"/>
    </source>
</evidence>
<evidence type="ECO:0000313" key="10">
    <source>
        <dbReference type="Proteomes" id="UP000601171"/>
    </source>
</evidence>
<dbReference type="PROSITE" id="PS51101">
    <property type="entry name" value="PTS_EIIB_TYPE_4"/>
    <property type="match status" value="1"/>
</dbReference>
<dbReference type="AlphaFoldDB" id="A0A926EZI5"/>
<keyword evidence="3" id="KW-0963">Cytoplasm</keyword>
<accession>A0A926EZI5</accession>
<keyword evidence="7" id="KW-0418">Kinase</keyword>
<dbReference type="Proteomes" id="UP000601171">
    <property type="component" value="Unassembled WGS sequence"/>
</dbReference>
<dbReference type="Gene3D" id="3.40.35.10">
    <property type="entry name" value="Phosphotransferase system, sorbose subfamily IIB component"/>
    <property type="match status" value="1"/>
</dbReference>
<evidence type="ECO:0000313" key="9">
    <source>
        <dbReference type="EMBL" id="MBC8589164.1"/>
    </source>
</evidence>
<evidence type="ECO:0000256" key="6">
    <source>
        <dbReference type="ARBA" id="ARBA00022683"/>
    </source>
</evidence>
<keyword evidence="2" id="KW-0813">Transport</keyword>
<dbReference type="InterPro" id="IPR036667">
    <property type="entry name" value="PTS_IIB_sorbose-sp_sf"/>
</dbReference>
<evidence type="ECO:0000256" key="3">
    <source>
        <dbReference type="ARBA" id="ARBA00022490"/>
    </source>
</evidence>
<comment type="caution">
    <text evidence="9">The sequence shown here is derived from an EMBL/GenBank/DDBJ whole genome shotgun (WGS) entry which is preliminary data.</text>
</comment>
<evidence type="ECO:0000256" key="4">
    <source>
        <dbReference type="ARBA" id="ARBA00022597"/>
    </source>
</evidence>
<evidence type="ECO:0000259" key="8">
    <source>
        <dbReference type="PROSITE" id="PS51101"/>
    </source>
</evidence>
<dbReference type="EMBL" id="JACRTG010000030">
    <property type="protein sequence ID" value="MBC8589164.1"/>
    <property type="molecule type" value="Genomic_DNA"/>
</dbReference>
<evidence type="ECO:0000256" key="2">
    <source>
        <dbReference type="ARBA" id="ARBA00022448"/>
    </source>
</evidence>
<name>A0A926EZI5_9FIRM</name>
<keyword evidence="6" id="KW-0598">Phosphotransferase system</keyword>
<evidence type="ECO:0000256" key="5">
    <source>
        <dbReference type="ARBA" id="ARBA00022679"/>
    </source>
</evidence>
<keyword evidence="10" id="KW-1185">Reference proteome</keyword>
<feature type="domain" description="PTS EIIB type-4" evidence="8">
    <location>
        <begin position="1"/>
        <end position="158"/>
    </location>
</feature>
<dbReference type="Pfam" id="PF03830">
    <property type="entry name" value="PTSIIB_sorb"/>
    <property type="match status" value="1"/>
</dbReference>
<dbReference type="GO" id="GO:0009401">
    <property type="term" value="P:phosphoenolpyruvate-dependent sugar phosphotransferase system"/>
    <property type="evidence" value="ECO:0007669"/>
    <property type="project" value="UniProtKB-KW"/>
</dbReference>
<dbReference type="GO" id="GO:0008982">
    <property type="term" value="F:protein-N(PI)-phosphohistidine-sugar phosphotransferase activity"/>
    <property type="evidence" value="ECO:0007669"/>
    <property type="project" value="InterPro"/>
</dbReference>
<proteinExistence type="predicted"/>
<dbReference type="InterPro" id="IPR004720">
    <property type="entry name" value="PTS_IIB_sorbose-sp"/>
</dbReference>
<dbReference type="RefSeq" id="WP_262430624.1">
    <property type="nucleotide sequence ID" value="NZ_JACRTG010000030.1"/>
</dbReference>
<dbReference type="GO" id="GO:0005737">
    <property type="term" value="C:cytoplasm"/>
    <property type="evidence" value="ECO:0007669"/>
    <property type="project" value="UniProtKB-SubCell"/>
</dbReference>
<sequence>MLNISMVRVDERLIHGQIIIKWIEATKADRIIVIDNDAAFDPVLGKILRMSTPNGIKLEIYNLEDGIKVLLTQENDDVIILAKHLWIVKKIYEGGVSIKEVNVGRIPSDEGRKKICSNVFLSDEDMDIIKYFNKEGVNVFVQIVPDSIPIDLYGLISL</sequence>
<organism evidence="9 10">
    <name type="scientific">Paratissierella segnis</name>
    <dbReference type="NCBI Taxonomy" id="2763679"/>
    <lineage>
        <taxon>Bacteria</taxon>
        <taxon>Bacillati</taxon>
        <taxon>Bacillota</taxon>
        <taxon>Tissierellia</taxon>
        <taxon>Tissierellales</taxon>
        <taxon>Tissierellaceae</taxon>
        <taxon>Paratissierella</taxon>
    </lineage>
</organism>
<gene>
    <name evidence="9" type="ORF">H8707_13160</name>
</gene>
<keyword evidence="4 9" id="KW-0762">Sugar transport</keyword>
<keyword evidence="5" id="KW-0808">Transferase</keyword>
<dbReference type="SUPFAM" id="SSF52728">
    <property type="entry name" value="PTS IIb component"/>
    <property type="match status" value="1"/>
</dbReference>
<comment type="subcellular location">
    <subcellularLocation>
        <location evidence="1">Cytoplasm</location>
    </subcellularLocation>
</comment>
<reference evidence="9" key="1">
    <citation type="submission" date="2020-08" db="EMBL/GenBank/DDBJ databases">
        <title>Genome public.</title>
        <authorList>
            <person name="Liu C."/>
            <person name="Sun Q."/>
        </authorList>
    </citation>
    <scope>NUCLEOTIDE SEQUENCE</scope>
    <source>
        <strain evidence="9">BX21</strain>
    </source>
</reference>
<dbReference type="GO" id="GO:0016301">
    <property type="term" value="F:kinase activity"/>
    <property type="evidence" value="ECO:0007669"/>
    <property type="project" value="UniProtKB-KW"/>
</dbReference>
<evidence type="ECO:0000256" key="7">
    <source>
        <dbReference type="ARBA" id="ARBA00022777"/>
    </source>
</evidence>